<accession>A0ABT4MI92</accession>
<name>A0ABT4MI92_9NOCA</name>
<comment type="caution">
    <text evidence="1">The sequence shown here is derived from an EMBL/GenBank/DDBJ whole genome shotgun (WGS) entry which is preliminary data.</text>
</comment>
<dbReference type="EMBL" id="JAPWIJ010000008">
    <property type="protein sequence ID" value="MCZ4520706.1"/>
    <property type="molecule type" value="Genomic_DNA"/>
</dbReference>
<dbReference type="Proteomes" id="UP001081071">
    <property type="component" value="Unassembled WGS sequence"/>
</dbReference>
<sequence>MRGLWWWITSVMGDHDYDHYVAHLARHHPGQEPPTVRQYWKDRHAEADRNPGARCC</sequence>
<gene>
    <name evidence="1" type="ORF">O4220_19530</name>
</gene>
<reference evidence="1" key="1">
    <citation type="submission" date="2022-12" db="EMBL/GenBank/DDBJ databases">
        <authorList>
            <person name="Krivoruchko A.V."/>
            <person name="Elkin A."/>
        </authorList>
    </citation>
    <scope>NUCLEOTIDE SEQUENCE</scope>
    <source>
        <strain evidence="1">IEGM 1391</strain>
    </source>
</reference>
<organism evidence="1 2">
    <name type="scientific">Rhodococcus ruber</name>
    <dbReference type="NCBI Taxonomy" id="1830"/>
    <lineage>
        <taxon>Bacteria</taxon>
        <taxon>Bacillati</taxon>
        <taxon>Actinomycetota</taxon>
        <taxon>Actinomycetes</taxon>
        <taxon>Mycobacteriales</taxon>
        <taxon>Nocardiaceae</taxon>
        <taxon>Rhodococcus</taxon>
    </lineage>
</organism>
<keyword evidence="2" id="KW-1185">Reference proteome</keyword>
<dbReference type="RefSeq" id="WP_269607132.1">
    <property type="nucleotide sequence ID" value="NZ_JAPWIJ010000008.1"/>
</dbReference>
<evidence type="ECO:0000313" key="2">
    <source>
        <dbReference type="Proteomes" id="UP001081071"/>
    </source>
</evidence>
<proteinExistence type="predicted"/>
<evidence type="ECO:0000313" key="1">
    <source>
        <dbReference type="EMBL" id="MCZ4520706.1"/>
    </source>
</evidence>
<dbReference type="Pfam" id="PF04328">
    <property type="entry name" value="Sel_put"/>
    <property type="match status" value="1"/>
</dbReference>
<protein>
    <submittedName>
        <fullName evidence="1">YbdD/YjiX family protein</fullName>
    </submittedName>
</protein>
<dbReference type="InterPro" id="IPR007423">
    <property type="entry name" value="Sel_put"/>
</dbReference>